<gene>
    <name evidence="2" type="ORF">MC7420_7855</name>
</gene>
<accession>B4VJH4</accession>
<evidence type="ECO:0000313" key="2">
    <source>
        <dbReference type="EMBL" id="EDX78117.1"/>
    </source>
</evidence>
<dbReference type="EMBL" id="DS989842">
    <property type="protein sequence ID" value="EDX78117.1"/>
    <property type="molecule type" value="Genomic_DNA"/>
</dbReference>
<reference evidence="2 3" key="1">
    <citation type="submission" date="2008-07" db="EMBL/GenBank/DDBJ databases">
        <authorList>
            <person name="Tandeau de Marsac N."/>
            <person name="Ferriera S."/>
            <person name="Johnson J."/>
            <person name="Kravitz S."/>
            <person name="Beeson K."/>
            <person name="Sutton G."/>
            <person name="Rogers Y.-H."/>
            <person name="Friedman R."/>
            <person name="Frazier M."/>
            <person name="Venter J.C."/>
        </authorList>
    </citation>
    <scope>NUCLEOTIDE SEQUENCE [LARGE SCALE GENOMIC DNA]</scope>
    <source>
        <strain evidence="2 3">PCC 7420</strain>
    </source>
</reference>
<dbReference type="eggNOG" id="ENOG502ZWST">
    <property type="taxonomic scope" value="Bacteria"/>
</dbReference>
<dbReference type="HOGENOM" id="CLU_118059_0_0_3"/>
<dbReference type="STRING" id="118168.MC7420_7855"/>
<dbReference type="Proteomes" id="UP000003835">
    <property type="component" value="Unassembled WGS sequence"/>
</dbReference>
<feature type="region of interest" description="Disordered" evidence="1">
    <location>
        <begin position="143"/>
        <end position="162"/>
    </location>
</feature>
<organism evidence="2 3">
    <name type="scientific">Coleofasciculus chthonoplastes PCC 7420</name>
    <dbReference type="NCBI Taxonomy" id="118168"/>
    <lineage>
        <taxon>Bacteria</taxon>
        <taxon>Bacillati</taxon>
        <taxon>Cyanobacteriota</taxon>
        <taxon>Cyanophyceae</taxon>
        <taxon>Coleofasciculales</taxon>
        <taxon>Coleofasciculaceae</taxon>
        <taxon>Coleofasciculus</taxon>
    </lineage>
</organism>
<dbReference type="AlphaFoldDB" id="B4VJH4"/>
<protein>
    <submittedName>
        <fullName evidence="2">Uncharacterized protein</fullName>
    </submittedName>
</protein>
<dbReference type="RefSeq" id="WP_006098553.1">
    <property type="nucleotide sequence ID" value="NZ_DS989842.1"/>
</dbReference>
<name>B4VJH4_9CYAN</name>
<keyword evidence="3" id="KW-1185">Reference proteome</keyword>
<sequence>MPYQNISATLSDEDKAAIKAAIKTIEEKLSFLVNLSVDERRKLFKMGDKSLGFVQNSLNIAQSNPDILPNSFDVNEFVQDYQLAMALGEIFLDLRQLTEKVDDTLLAVGSETMTSSLEVYDYVKTAAKRTPGLKAAAEELGERFKAMKTKTPKSDKESETTT</sequence>
<dbReference type="OrthoDB" id="5952844at2"/>
<feature type="compositionally biased region" description="Basic and acidic residues" evidence="1">
    <location>
        <begin position="152"/>
        <end position="162"/>
    </location>
</feature>
<evidence type="ECO:0000256" key="1">
    <source>
        <dbReference type="SAM" id="MobiDB-lite"/>
    </source>
</evidence>
<evidence type="ECO:0000313" key="3">
    <source>
        <dbReference type="Proteomes" id="UP000003835"/>
    </source>
</evidence>
<proteinExistence type="predicted"/>